<keyword evidence="1" id="KW-0614">Plasmid</keyword>
<accession>A0A7H8N0H7</accession>
<dbReference type="Proteomes" id="UP000509345">
    <property type="component" value="Plasmid unnamed1"/>
</dbReference>
<proteinExistence type="predicted"/>
<protein>
    <submittedName>
        <fullName evidence="1">Uncharacterized protein</fullName>
    </submittedName>
</protein>
<evidence type="ECO:0000313" key="1">
    <source>
        <dbReference type="EMBL" id="QKW47975.1"/>
    </source>
</evidence>
<dbReference type="RefSeq" id="WP_176145847.1">
    <property type="nucleotide sequence ID" value="NZ_CP054927.1"/>
</dbReference>
<reference evidence="1 2" key="1">
    <citation type="submission" date="2020-06" db="EMBL/GenBank/DDBJ databases">
        <title>Genome mining for natural products.</title>
        <authorList>
            <person name="Zhang B."/>
            <person name="Shi J."/>
            <person name="Ge H."/>
        </authorList>
    </citation>
    <scope>NUCLEOTIDE SEQUENCE [LARGE SCALE GENOMIC DNA]</scope>
    <source>
        <strain evidence="1 2">NA06532</strain>
        <plasmid evidence="1 2">unnamed1</plasmid>
    </source>
</reference>
<geneLocation type="plasmid" evidence="1 2">
    <name>unnamed1</name>
</geneLocation>
<sequence>MDELLSFSVEDVSVESVEVADTVVVRVGVRIPSESAAARHWVVEG</sequence>
<dbReference type="GeneID" id="87636738"/>
<dbReference type="AlphaFoldDB" id="A0A7H8N0H7"/>
<evidence type="ECO:0000313" key="2">
    <source>
        <dbReference type="Proteomes" id="UP000509345"/>
    </source>
</evidence>
<gene>
    <name evidence="1" type="ORF">HUT09_36350</name>
</gene>
<organism evidence="1 2">
    <name type="scientific">Streptomyces microflavus</name>
    <name type="common">Streptomyces lipmanii</name>
    <dbReference type="NCBI Taxonomy" id="1919"/>
    <lineage>
        <taxon>Bacteria</taxon>
        <taxon>Bacillati</taxon>
        <taxon>Actinomycetota</taxon>
        <taxon>Actinomycetes</taxon>
        <taxon>Kitasatosporales</taxon>
        <taxon>Streptomycetaceae</taxon>
        <taxon>Streptomyces</taxon>
    </lineage>
</organism>
<name>A0A7H8N0H7_STRMI</name>
<dbReference type="EMBL" id="CP054927">
    <property type="protein sequence ID" value="QKW47975.1"/>
    <property type="molecule type" value="Genomic_DNA"/>
</dbReference>